<dbReference type="EMBL" id="AUPC02000087">
    <property type="protein sequence ID" value="POG73101.1"/>
    <property type="molecule type" value="Genomic_DNA"/>
</dbReference>
<keyword evidence="3" id="KW-1185">Reference proteome</keyword>
<evidence type="ECO:0000313" key="2">
    <source>
        <dbReference type="EMBL" id="POG73101.1"/>
    </source>
</evidence>
<comment type="caution">
    <text evidence="2">The sequence shown here is derived from an EMBL/GenBank/DDBJ whole genome shotgun (WGS) entry which is preliminary data.</text>
</comment>
<evidence type="ECO:0000256" key="1">
    <source>
        <dbReference type="SAM" id="SignalP"/>
    </source>
</evidence>
<dbReference type="AlphaFoldDB" id="A0A2P4Q631"/>
<proteinExistence type="predicted"/>
<evidence type="ECO:0000313" key="3">
    <source>
        <dbReference type="Proteomes" id="UP000018888"/>
    </source>
</evidence>
<reference evidence="2 3" key="1">
    <citation type="journal article" date="2013" name="Proc. Natl. Acad. Sci. U.S.A.">
        <title>Genome of an arbuscular mycorrhizal fungus provides insight into the oldest plant symbiosis.</title>
        <authorList>
            <person name="Tisserant E."/>
            <person name="Malbreil M."/>
            <person name="Kuo A."/>
            <person name="Kohler A."/>
            <person name="Symeonidi A."/>
            <person name="Balestrini R."/>
            <person name="Charron P."/>
            <person name="Duensing N."/>
            <person name="Frei Dit Frey N."/>
            <person name="Gianinazzi-Pearson V."/>
            <person name="Gilbert L.B."/>
            <person name="Handa Y."/>
            <person name="Herr J.R."/>
            <person name="Hijri M."/>
            <person name="Koul R."/>
            <person name="Kawaguchi M."/>
            <person name="Krajinski F."/>
            <person name="Lammers P.J."/>
            <person name="Masclaux F.G."/>
            <person name="Murat C."/>
            <person name="Morin E."/>
            <person name="Ndikumana S."/>
            <person name="Pagni M."/>
            <person name="Petitpierre D."/>
            <person name="Requena N."/>
            <person name="Rosikiewicz P."/>
            <person name="Riley R."/>
            <person name="Saito K."/>
            <person name="San Clemente H."/>
            <person name="Shapiro H."/>
            <person name="van Tuinen D."/>
            <person name="Becard G."/>
            <person name="Bonfante P."/>
            <person name="Paszkowski U."/>
            <person name="Shachar-Hill Y.Y."/>
            <person name="Tuskan G.A."/>
            <person name="Young P.W."/>
            <person name="Sanders I.R."/>
            <person name="Henrissat B."/>
            <person name="Rensing S.A."/>
            <person name="Grigoriev I.V."/>
            <person name="Corradi N."/>
            <person name="Roux C."/>
            <person name="Martin F."/>
        </authorList>
    </citation>
    <scope>NUCLEOTIDE SEQUENCE [LARGE SCALE GENOMIC DNA]</scope>
    <source>
        <strain evidence="2 3">DAOM 197198</strain>
    </source>
</reference>
<sequence length="154" mass="18426">MSVLCFLHFFTKLIYPFLEVASRICPEFFHVRNLSSSNYLNFYYVRNLSRFICPEFVQNFYTGQILDIFWTKSGYVKILGIKFVAKNRHFPDNFWTCQIYSGQFPDIFVDIFRTFIFYRESVNIMLPVVHPRTSTIHCIILWQTTDIMTPTIRA</sequence>
<feature type="non-terminal residue" evidence="2">
    <location>
        <position position="154"/>
    </location>
</feature>
<feature type="signal peptide" evidence="1">
    <location>
        <begin position="1"/>
        <end position="16"/>
    </location>
</feature>
<feature type="chain" id="PRO_5015188613" evidence="1">
    <location>
        <begin position="17"/>
        <end position="154"/>
    </location>
</feature>
<name>A0A2P4Q631_RHIID</name>
<protein>
    <submittedName>
        <fullName evidence="2">Uncharacterized protein</fullName>
    </submittedName>
</protein>
<accession>A0A2P4Q631</accession>
<organism evidence="2 3">
    <name type="scientific">Rhizophagus irregularis (strain DAOM 181602 / DAOM 197198 / MUCL 43194)</name>
    <name type="common">Arbuscular mycorrhizal fungus</name>
    <name type="synonym">Glomus intraradices</name>
    <dbReference type="NCBI Taxonomy" id="747089"/>
    <lineage>
        <taxon>Eukaryota</taxon>
        <taxon>Fungi</taxon>
        <taxon>Fungi incertae sedis</taxon>
        <taxon>Mucoromycota</taxon>
        <taxon>Glomeromycotina</taxon>
        <taxon>Glomeromycetes</taxon>
        <taxon>Glomerales</taxon>
        <taxon>Glomeraceae</taxon>
        <taxon>Rhizophagus</taxon>
    </lineage>
</organism>
<gene>
    <name evidence="2" type="ORF">GLOIN_2v1589258</name>
</gene>
<dbReference type="Proteomes" id="UP000018888">
    <property type="component" value="Unassembled WGS sequence"/>
</dbReference>
<keyword evidence="1" id="KW-0732">Signal</keyword>
<reference evidence="2 3" key="2">
    <citation type="journal article" date="2018" name="New Phytol.">
        <title>High intraspecific genome diversity in the model arbuscular mycorrhizal symbiont Rhizophagus irregularis.</title>
        <authorList>
            <person name="Chen E.C.H."/>
            <person name="Morin E."/>
            <person name="Beaudet D."/>
            <person name="Noel J."/>
            <person name="Yildirir G."/>
            <person name="Ndikumana S."/>
            <person name="Charron P."/>
            <person name="St-Onge C."/>
            <person name="Giorgi J."/>
            <person name="Kruger M."/>
            <person name="Marton T."/>
            <person name="Ropars J."/>
            <person name="Grigoriev I.V."/>
            <person name="Hainaut M."/>
            <person name="Henrissat B."/>
            <person name="Roux C."/>
            <person name="Martin F."/>
            <person name="Corradi N."/>
        </authorList>
    </citation>
    <scope>NUCLEOTIDE SEQUENCE [LARGE SCALE GENOMIC DNA]</scope>
    <source>
        <strain evidence="2 3">DAOM 197198</strain>
    </source>
</reference>